<dbReference type="OrthoDB" id="551048at2759"/>
<dbReference type="EMBL" id="PGGS01000287">
    <property type="protein sequence ID" value="PNH05681.1"/>
    <property type="molecule type" value="Genomic_DNA"/>
</dbReference>
<proteinExistence type="predicted"/>
<evidence type="ECO:0000313" key="2">
    <source>
        <dbReference type="EMBL" id="PNH05681.1"/>
    </source>
</evidence>
<evidence type="ECO:0000313" key="3">
    <source>
        <dbReference type="Proteomes" id="UP000236333"/>
    </source>
</evidence>
<evidence type="ECO:0000256" key="1">
    <source>
        <dbReference type="SAM" id="MobiDB-lite"/>
    </source>
</evidence>
<feature type="compositionally biased region" description="Low complexity" evidence="1">
    <location>
        <begin position="253"/>
        <end position="273"/>
    </location>
</feature>
<accession>A0A2J7ZZI3</accession>
<keyword evidence="3" id="KW-1185">Reference proteome</keyword>
<feature type="compositionally biased region" description="Low complexity" evidence="1">
    <location>
        <begin position="229"/>
        <end position="246"/>
    </location>
</feature>
<name>A0A2J7ZZI3_9CHLO</name>
<feature type="region of interest" description="Disordered" evidence="1">
    <location>
        <begin position="221"/>
        <end position="285"/>
    </location>
</feature>
<sequence length="319" mass="32776">MQTRNRARQASASFDPGLAFWLPQDAQARIIMHALRGYATPVLRAGVAVNPARDIVALMRVCKAWAAAVSASPFTAQRQCISAVLGTCWLTDVAHLTGAGGGGSRQAKLNRIPDRLRLMLPPPDSTSERGGAIAHWAFAAQGAAAAVRWRTARVVRKRSEFETSSFPVRVPLLALCAAELRPPDLAWLLSVLASTDAAFLCPAVLRLTFPPATAATAAALDTHAGSGGSPSSSSSSGGRSSSSSPSRGGGSSAGRPMSGVAAGAGALSANAPSQQQQLTRAGVEAMASQAVAVGSDGPHMYMVPTGTTLRQTWRAPGSG</sequence>
<reference evidence="2 3" key="1">
    <citation type="journal article" date="2017" name="Mol. Biol. Evol.">
        <title>The 4-celled Tetrabaena socialis nuclear genome reveals the essential components for genetic control of cell number at the origin of multicellularity in the volvocine lineage.</title>
        <authorList>
            <person name="Featherston J."/>
            <person name="Arakaki Y."/>
            <person name="Hanschen E.R."/>
            <person name="Ferris P.J."/>
            <person name="Michod R.E."/>
            <person name="Olson B.J.S.C."/>
            <person name="Nozaki H."/>
            <person name="Durand P.M."/>
        </authorList>
    </citation>
    <scope>NUCLEOTIDE SEQUENCE [LARGE SCALE GENOMIC DNA]</scope>
    <source>
        <strain evidence="2 3">NIES-571</strain>
    </source>
</reference>
<dbReference type="Proteomes" id="UP000236333">
    <property type="component" value="Unassembled WGS sequence"/>
</dbReference>
<comment type="caution">
    <text evidence="2">The sequence shown here is derived from an EMBL/GenBank/DDBJ whole genome shotgun (WGS) entry which is preliminary data.</text>
</comment>
<protein>
    <submittedName>
        <fullName evidence="2">Uncharacterized protein</fullName>
    </submittedName>
</protein>
<dbReference type="AlphaFoldDB" id="A0A2J7ZZI3"/>
<gene>
    <name evidence="2" type="ORF">TSOC_008036</name>
</gene>
<organism evidence="2 3">
    <name type="scientific">Tetrabaena socialis</name>
    <dbReference type="NCBI Taxonomy" id="47790"/>
    <lineage>
        <taxon>Eukaryota</taxon>
        <taxon>Viridiplantae</taxon>
        <taxon>Chlorophyta</taxon>
        <taxon>core chlorophytes</taxon>
        <taxon>Chlorophyceae</taxon>
        <taxon>CS clade</taxon>
        <taxon>Chlamydomonadales</taxon>
        <taxon>Tetrabaenaceae</taxon>
        <taxon>Tetrabaena</taxon>
    </lineage>
</organism>